<evidence type="ECO:0000313" key="1">
    <source>
        <dbReference type="EMBL" id="MBP3957949.1"/>
    </source>
</evidence>
<name>A0ABS5BW66_9BACT</name>
<reference evidence="1 2" key="1">
    <citation type="submission" date="2021-04" db="EMBL/GenBank/DDBJ databases">
        <authorList>
            <person name="Ivanova A."/>
        </authorList>
    </citation>
    <scope>NUCLEOTIDE SEQUENCE [LARGE SCALE GENOMIC DNA]</scope>
    <source>
        <strain evidence="1 2">G18</strain>
    </source>
</reference>
<organism evidence="1 2">
    <name type="scientific">Gemmata palustris</name>
    <dbReference type="NCBI Taxonomy" id="2822762"/>
    <lineage>
        <taxon>Bacteria</taxon>
        <taxon>Pseudomonadati</taxon>
        <taxon>Planctomycetota</taxon>
        <taxon>Planctomycetia</taxon>
        <taxon>Gemmatales</taxon>
        <taxon>Gemmataceae</taxon>
        <taxon>Gemmata</taxon>
    </lineage>
</organism>
<protein>
    <submittedName>
        <fullName evidence="1">TIGR03067 domain-containing protein</fullName>
    </submittedName>
</protein>
<dbReference type="NCBIfam" id="TIGR03067">
    <property type="entry name" value="Planc_TIGR03067"/>
    <property type="match status" value="1"/>
</dbReference>
<accession>A0ABS5BW66</accession>
<sequence>MRGRLKRSEGRAPFFEKPALVRASAPDTPARCLTPCGDVMLKYLFVVALCAVPLALTGCKSKQQTEAEQAALKAEQDKLQGKWKLASRSGDDDEDAPEPNSYYVIEGDVMRFVYINKDGKEEVFLRQKMAVTLDKEPKQLDLTYVDDAGKPITSTDKIRSRGKTKTKTTALKNAAIYQLDGDKLRICISYDDKKRPTDFTAPKGSARYVLNLEKMK</sequence>
<dbReference type="Proteomes" id="UP000676565">
    <property type="component" value="Unassembled WGS sequence"/>
</dbReference>
<dbReference type="RefSeq" id="WP_210657490.1">
    <property type="nucleotide sequence ID" value="NZ_JAGKQQ010000001.1"/>
</dbReference>
<dbReference type="InterPro" id="IPR017504">
    <property type="entry name" value="CHP03067_Planctomycetes"/>
</dbReference>
<evidence type="ECO:0000313" key="2">
    <source>
        <dbReference type="Proteomes" id="UP000676565"/>
    </source>
</evidence>
<proteinExistence type="predicted"/>
<dbReference type="EMBL" id="JAGKQQ010000001">
    <property type="protein sequence ID" value="MBP3957949.1"/>
    <property type="molecule type" value="Genomic_DNA"/>
</dbReference>
<gene>
    <name evidence="1" type="ORF">J8F10_22065</name>
</gene>
<comment type="caution">
    <text evidence="1">The sequence shown here is derived from an EMBL/GenBank/DDBJ whole genome shotgun (WGS) entry which is preliminary data.</text>
</comment>
<keyword evidence="2" id="KW-1185">Reference proteome</keyword>